<protein>
    <submittedName>
        <fullName evidence="1">Terminase large subunit</fullName>
    </submittedName>
</protein>
<dbReference type="GeneID" id="24792830"/>
<dbReference type="RefSeq" id="WP_048085431.1">
    <property type="nucleotide sequence ID" value="NZ_CP006933.1"/>
</dbReference>
<dbReference type="KEGG" id="mfc:BRM9_1665"/>
<evidence type="ECO:0000313" key="2">
    <source>
        <dbReference type="Proteomes" id="UP000029661"/>
    </source>
</evidence>
<name>A0A089ZEM7_METFO</name>
<dbReference type="Proteomes" id="UP000029661">
    <property type="component" value="Chromosome"/>
</dbReference>
<dbReference type="AlphaFoldDB" id="A0A089ZEM7"/>
<reference evidence="1 2" key="1">
    <citation type="submission" date="2013-12" db="EMBL/GenBank/DDBJ databases">
        <title>The complete genome sequence of Methanobacterium sp. BRM9.</title>
        <authorList>
            <consortium name="Pastoral Greenhouse Gas Research Consortium"/>
            <person name="Kelly W.J."/>
            <person name="Leahy S.C."/>
            <person name="Perry R."/>
            <person name="Li D."/>
            <person name="Altermann E."/>
            <person name="Lambie S.C."/>
            <person name="Attwood G.T."/>
        </authorList>
    </citation>
    <scope>NUCLEOTIDE SEQUENCE [LARGE SCALE GENOMIC DNA]</scope>
    <source>
        <strain evidence="1 2">BRM9</strain>
    </source>
</reference>
<sequence>MPQAKPRDVINERFPLGPGTFAIEASEGRWKPFPHLILIIEFLMYMVAGRFNRLMVFCPPRHGKSWLISKYFLTWFLGSFPDLRIILATHRASFSAKWGRISKQLLEKYGKKLFVKEALTEDGERILLKNEVELDKSSNAAYRWDIQGHDGGLFTGGIGTGLLGEGMHGGIIDDPTKGFTKANRKSHQQELNDWYYTEFKTRADTDLSTGKPPWICYIAQRLNRKDLAGQILYGLTEEDPGEPHIDARDALKILRSGGTIPNGTWVVLNLPALAEENDLLDRAPGEALCKQIKNEEELHQIKREMGSFRFEALYQGTPREREGKIFKSIWFKDEHGNLLEDLFVVGSELKVKNEIRYWDAASSGEEGDKTASLKSTYDKQSKHLIFKGPLVNYPYTAKGVVDKFYQISNDEPNAQAIFEQEPGSGTKLLVARLRQDKRLKQRKKIRLDKVTESKADRSFDLEVLCEDHRVRFDKESLTKKDVETIINQWIEFTGEEGGEDHIVDVSTGSARWWLRPRRKVRV</sequence>
<proteinExistence type="predicted"/>
<dbReference type="STRING" id="2162.BRM9_1665"/>
<evidence type="ECO:0000313" key="1">
    <source>
        <dbReference type="EMBL" id="AIS32477.1"/>
    </source>
</evidence>
<accession>A0A089ZEM7</accession>
<dbReference type="EMBL" id="CP006933">
    <property type="protein sequence ID" value="AIS32477.1"/>
    <property type="molecule type" value="Genomic_DNA"/>
</dbReference>
<organism evidence="1 2">
    <name type="scientific">Methanobacterium formicicum</name>
    <dbReference type="NCBI Taxonomy" id="2162"/>
    <lineage>
        <taxon>Archaea</taxon>
        <taxon>Methanobacteriati</taxon>
        <taxon>Methanobacteriota</taxon>
        <taxon>Methanomada group</taxon>
        <taxon>Methanobacteria</taxon>
        <taxon>Methanobacteriales</taxon>
        <taxon>Methanobacteriaceae</taxon>
        <taxon>Methanobacterium</taxon>
    </lineage>
</organism>
<gene>
    <name evidence="1" type="ORF">BRM9_1665</name>
</gene>
<dbReference type="OrthoDB" id="77747at2157"/>